<feature type="domain" description="Secretion system C-terminal sorting" evidence="2">
    <location>
        <begin position="229"/>
        <end position="306"/>
    </location>
</feature>
<proteinExistence type="predicted"/>
<feature type="chain" id="PRO_5046031533" evidence="1">
    <location>
        <begin position="21"/>
        <end position="307"/>
    </location>
</feature>
<name>A0ABS3QLX4_9BACT</name>
<dbReference type="NCBIfam" id="TIGR04183">
    <property type="entry name" value="Por_Secre_tail"/>
    <property type="match status" value="1"/>
</dbReference>
<reference evidence="3 4" key="1">
    <citation type="submission" date="2021-03" db="EMBL/GenBank/DDBJ databases">
        <authorList>
            <person name="Kim M.K."/>
        </authorList>
    </citation>
    <scope>NUCLEOTIDE SEQUENCE [LARGE SCALE GENOMIC DNA]</scope>
    <source>
        <strain evidence="3 4">BT442</strain>
    </source>
</reference>
<dbReference type="RefSeq" id="WP_208177372.1">
    <property type="nucleotide sequence ID" value="NZ_JAGETZ010000012.1"/>
</dbReference>
<accession>A0ABS3QLX4</accession>
<dbReference type="InterPro" id="IPR026444">
    <property type="entry name" value="Secre_tail"/>
</dbReference>
<gene>
    <name evidence="3" type="ORF">J4E00_21625</name>
</gene>
<dbReference type="Pfam" id="PF18962">
    <property type="entry name" value="Por_Secre_tail"/>
    <property type="match status" value="1"/>
</dbReference>
<dbReference type="InterPro" id="IPR038653">
    <property type="entry name" value="Put_CMD_sf"/>
</dbReference>
<sequence>MKQFFLSFSVLLACSTHGQAQSTVVNGDFESWRTNGAGVEVPQHWLNTEEFIAGLSGVTLPPTNTVVKTTDSHGGTYAVKVQTGPMGATAVAGVLVWGTAVVPGSPALGGKPFTARPNSMEFYYKTAGTAVADDSASITVTLTSRASGAFEIVGGGNTYISQPSATYALGAIPLTYQSTSVPDSAHIVITSGTGRSITMGTAVYLDDITMVTSPTATQTARKLDALTSFPNPSATGLFTLQAGQEPLLFSSALTVTDLTGRVVLRQPASKVTGQEKRMVDLRGQPAGVYTLRLLSADGTAVRTLVVQ</sequence>
<evidence type="ECO:0000256" key="1">
    <source>
        <dbReference type="SAM" id="SignalP"/>
    </source>
</evidence>
<feature type="signal peptide" evidence="1">
    <location>
        <begin position="1"/>
        <end position="20"/>
    </location>
</feature>
<dbReference type="Gene3D" id="2.60.120.890">
    <property type="entry name" value="BT2081, beta-jelly-roll domain"/>
    <property type="match status" value="1"/>
</dbReference>
<evidence type="ECO:0000313" key="3">
    <source>
        <dbReference type="EMBL" id="MBO2011680.1"/>
    </source>
</evidence>
<organism evidence="3 4">
    <name type="scientific">Hymenobacter negativus</name>
    <dbReference type="NCBI Taxonomy" id="2795026"/>
    <lineage>
        <taxon>Bacteria</taxon>
        <taxon>Pseudomonadati</taxon>
        <taxon>Bacteroidota</taxon>
        <taxon>Cytophagia</taxon>
        <taxon>Cytophagales</taxon>
        <taxon>Hymenobacteraceae</taxon>
        <taxon>Hymenobacter</taxon>
    </lineage>
</organism>
<keyword evidence="1" id="KW-0732">Signal</keyword>
<dbReference type="Proteomes" id="UP000664369">
    <property type="component" value="Unassembled WGS sequence"/>
</dbReference>
<comment type="caution">
    <text evidence="3">The sequence shown here is derived from an EMBL/GenBank/DDBJ whole genome shotgun (WGS) entry which is preliminary data.</text>
</comment>
<evidence type="ECO:0000259" key="2">
    <source>
        <dbReference type="Pfam" id="PF18962"/>
    </source>
</evidence>
<keyword evidence="4" id="KW-1185">Reference proteome</keyword>
<evidence type="ECO:0000313" key="4">
    <source>
        <dbReference type="Proteomes" id="UP000664369"/>
    </source>
</evidence>
<protein>
    <submittedName>
        <fullName evidence="3">T9SS type A sorting domain-containing protein</fullName>
    </submittedName>
</protein>
<dbReference type="EMBL" id="JAGETZ010000012">
    <property type="protein sequence ID" value="MBO2011680.1"/>
    <property type="molecule type" value="Genomic_DNA"/>
</dbReference>